<evidence type="ECO:0000313" key="2">
    <source>
        <dbReference type="Proteomes" id="UP001403385"/>
    </source>
</evidence>
<dbReference type="AlphaFoldDB" id="A0AAW9S988"/>
<name>A0AAW9S988_9BACT</name>
<keyword evidence="2" id="KW-1185">Reference proteome</keyword>
<accession>A0AAW9S988</accession>
<dbReference type="EMBL" id="JBDKWZ010000007">
    <property type="protein sequence ID" value="MEN7548998.1"/>
    <property type="molecule type" value="Genomic_DNA"/>
</dbReference>
<evidence type="ECO:0008006" key="3">
    <source>
        <dbReference type="Google" id="ProtNLM"/>
    </source>
</evidence>
<gene>
    <name evidence="1" type="ORF">AAG747_13830</name>
</gene>
<dbReference type="Proteomes" id="UP001403385">
    <property type="component" value="Unassembled WGS sequence"/>
</dbReference>
<comment type="caution">
    <text evidence="1">The sequence shown here is derived from an EMBL/GenBank/DDBJ whole genome shotgun (WGS) entry which is preliminary data.</text>
</comment>
<evidence type="ECO:0000313" key="1">
    <source>
        <dbReference type="EMBL" id="MEN7548998.1"/>
    </source>
</evidence>
<proteinExistence type="predicted"/>
<sequence>MVLQYEIDLDDLTPSQLFERIEELSQKSDYDGLSFEEQEELYGLQAKINDQMDYFEGEYE</sequence>
<protein>
    <recommendedName>
        <fullName evidence="3">Phage protein</fullName>
    </recommendedName>
</protein>
<organism evidence="1 2">
    <name type="scientific">Rapidithrix thailandica</name>
    <dbReference type="NCBI Taxonomy" id="413964"/>
    <lineage>
        <taxon>Bacteria</taxon>
        <taxon>Pseudomonadati</taxon>
        <taxon>Bacteroidota</taxon>
        <taxon>Cytophagia</taxon>
        <taxon>Cytophagales</taxon>
        <taxon>Flammeovirgaceae</taxon>
        <taxon>Rapidithrix</taxon>
    </lineage>
</organism>
<reference evidence="1 2" key="1">
    <citation type="submission" date="2024-04" db="EMBL/GenBank/DDBJ databases">
        <title>Novel genus in family Flammeovirgaceae.</title>
        <authorList>
            <person name="Nguyen T.H."/>
            <person name="Vuong T.Q."/>
            <person name="Le H."/>
            <person name="Kim S.-G."/>
        </authorList>
    </citation>
    <scope>NUCLEOTIDE SEQUENCE [LARGE SCALE GENOMIC DNA]</scope>
    <source>
        <strain evidence="1 2">JCM 23209</strain>
    </source>
</reference>
<dbReference type="RefSeq" id="WP_346821771.1">
    <property type="nucleotide sequence ID" value="NZ_JBDKWZ010000007.1"/>
</dbReference>